<gene>
    <name evidence="7" type="ORF">Pen02_80700</name>
</gene>
<feature type="domain" description="ABC-2 type transporter transmembrane" evidence="6">
    <location>
        <begin position="23"/>
        <end position="216"/>
    </location>
</feature>
<keyword evidence="3 5" id="KW-1133">Transmembrane helix</keyword>
<evidence type="ECO:0000259" key="6">
    <source>
        <dbReference type="Pfam" id="PF01061"/>
    </source>
</evidence>
<evidence type="ECO:0000256" key="5">
    <source>
        <dbReference type="SAM" id="Phobius"/>
    </source>
</evidence>
<organism evidence="7 8">
    <name type="scientific">Plantactinospora endophytica</name>
    <dbReference type="NCBI Taxonomy" id="673535"/>
    <lineage>
        <taxon>Bacteria</taxon>
        <taxon>Bacillati</taxon>
        <taxon>Actinomycetota</taxon>
        <taxon>Actinomycetes</taxon>
        <taxon>Micromonosporales</taxon>
        <taxon>Micromonosporaceae</taxon>
        <taxon>Plantactinospora</taxon>
    </lineage>
</organism>
<feature type="transmembrane region" description="Helical" evidence="5">
    <location>
        <begin position="27"/>
        <end position="51"/>
    </location>
</feature>
<keyword evidence="2 5" id="KW-0812">Transmembrane</keyword>
<sequence length="265" mass="27965">MSRLLTVVGWSLRLGLSDLRTVHTWRSWVFGWLSRVVSQVLFFSLVGLLFGGRDQVQFLLVGSAAVIAVLECLSIVMWAAADRHLGTAGLVVVSPTDYFLAFAARGLHTVLTGTLSALIALYAGAAILRVPLHWQGAVAAAPVVLLGACSVYLLAVLVAGLVATASGAQWLALNLTYMLIMIFGGFVIPLDTWPAVVRAIVSAVPYTHALQALREALATGPDWSSVLAHCGWEVVVAAAWAVAAKSAFGLAIRHERRSGGALLAG</sequence>
<dbReference type="Pfam" id="PF01061">
    <property type="entry name" value="ABC2_membrane"/>
    <property type="match status" value="1"/>
</dbReference>
<dbReference type="RefSeq" id="WP_203871428.1">
    <property type="nucleotide sequence ID" value="NZ_BONW01000051.1"/>
</dbReference>
<feature type="transmembrane region" description="Helical" evidence="5">
    <location>
        <begin position="137"/>
        <end position="162"/>
    </location>
</feature>
<comment type="caution">
    <text evidence="7">The sequence shown here is derived from an EMBL/GenBank/DDBJ whole genome shotgun (WGS) entry which is preliminary data.</text>
</comment>
<feature type="transmembrane region" description="Helical" evidence="5">
    <location>
        <begin position="58"/>
        <end position="79"/>
    </location>
</feature>
<dbReference type="PANTHER" id="PTHR43229:SF2">
    <property type="entry name" value="NODULATION PROTEIN J"/>
    <property type="match status" value="1"/>
</dbReference>
<dbReference type="EMBL" id="BONW01000051">
    <property type="protein sequence ID" value="GIG93134.1"/>
    <property type="molecule type" value="Genomic_DNA"/>
</dbReference>
<dbReference type="Proteomes" id="UP000646749">
    <property type="component" value="Unassembled WGS sequence"/>
</dbReference>
<keyword evidence="4 5" id="KW-0472">Membrane</keyword>
<name>A0ABQ4EEL5_9ACTN</name>
<feature type="transmembrane region" description="Helical" evidence="5">
    <location>
        <begin position="99"/>
        <end position="125"/>
    </location>
</feature>
<feature type="transmembrane region" description="Helical" evidence="5">
    <location>
        <begin position="168"/>
        <end position="188"/>
    </location>
</feature>
<protein>
    <recommendedName>
        <fullName evidence="6">ABC-2 type transporter transmembrane domain-containing protein</fullName>
    </recommendedName>
</protein>
<dbReference type="InterPro" id="IPR013525">
    <property type="entry name" value="ABC2_TM"/>
</dbReference>
<accession>A0ABQ4EEL5</accession>
<evidence type="ECO:0000313" key="8">
    <source>
        <dbReference type="Proteomes" id="UP000646749"/>
    </source>
</evidence>
<evidence type="ECO:0000256" key="4">
    <source>
        <dbReference type="ARBA" id="ARBA00023136"/>
    </source>
</evidence>
<evidence type="ECO:0000256" key="3">
    <source>
        <dbReference type="ARBA" id="ARBA00022989"/>
    </source>
</evidence>
<evidence type="ECO:0000256" key="1">
    <source>
        <dbReference type="ARBA" id="ARBA00004141"/>
    </source>
</evidence>
<evidence type="ECO:0000313" key="7">
    <source>
        <dbReference type="EMBL" id="GIG93134.1"/>
    </source>
</evidence>
<comment type="subcellular location">
    <subcellularLocation>
        <location evidence="1">Membrane</location>
        <topology evidence="1">Multi-pass membrane protein</topology>
    </subcellularLocation>
</comment>
<dbReference type="PANTHER" id="PTHR43229">
    <property type="entry name" value="NODULATION PROTEIN J"/>
    <property type="match status" value="1"/>
</dbReference>
<reference evidence="7 8" key="1">
    <citation type="submission" date="2021-01" db="EMBL/GenBank/DDBJ databases">
        <title>Whole genome shotgun sequence of Plantactinospora endophytica NBRC 110450.</title>
        <authorList>
            <person name="Komaki H."/>
            <person name="Tamura T."/>
        </authorList>
    </citation>
    <scope>NUCLEOTIDE SEQUENCE [LARGE SCALE GENOMIC DNA]</scope>
    <source>
        <strain evidence="7 8">NBRC 110450</strain>
    </source>
</reference>
<evidence type="ECO:0000256" key="2">
    <source>
        <dbReference type="ARBA" id="ARBA00022692"/>
    </source>
</evidence>
<keyword evidence="8" id="KW-1185">Reference proteome</keyword>
<proteinExistence type="predicted"/>
<dbReference type="InterPro" id="IPR051784">
    <property type="entry name" value="Nod_factor_ABC_transporter"/>
</dbReference>